<dbReference type="InterPro" id="IPR050473">
    <property type="entry name" value="A2M/Complement_sys"/>
</dbReference>
<dbReference type="Pfam" id="PF07703">
    <property type="entry name" value="A2M_BRD"/>
    <property type="match status" value="1"/>
</dbReference>
<dbReference type="InterPro" id="IPR036595">
    <property type="entry name" value="A-macroglobulin_rcpt-bd_sf"/>
</dbReference>
<dbReference type="InterPro" id="IPR002890">
    <property type="entry name" value="MG2"/>
</dbReference>
<feature type="domain" description="Alpha-macroglobulin receptor-binding" evidence="8">
    <location>
        <begin position="1622"/>
        <end position="1713"/>
    </location>
</feature>
<protein>
    <submittedName>
        <fullName evidence="9">Uncharacterized protein</fullName>
    </submittedName>
</protein>
<organism evidence="9 10">
    <name type="scientific">Aquatica leii</name>
    <dbReference type="NCBI Taxonomy" id="1421715"/>
    <lineage>
        <taxon>Eukaryota</taxon>
        <taxon>Metazoa</taxon>
        <taxon>Ecdysozoa</taxon>
        <taxon>Arthropoda</taxon>
        <taxon>Hexapoda</taxon>
        <taxon>Insecta</taxon>
        <taxon>Pterygota</taxon>
        <taxon>Neoptera</taxon>
        <taxon>Endopterygota</taxon>
        <taxon>Coleoptera</taxon>
        <taxon>Polyphaga</taxon>
        <taxon>Elateriformia</taxon>
        <taxon>Elateroidea</taxon>
        <taxon>Lampyridae</taxon>
        <taxon>Luciolinae</taxon>
        <taxon>Aquatica</taxon>
    </lineage>
</organism>
<dbReference type="Gene3D" id="2.60.40.2950">
    <property type="match status" value="1"/>
</dbReference>
<dbReference type="Proteomes" id="UP001353858">
    <property type="component" value="Unassembled WGS sequence"/>
</dbReference>
<dbReference type="SMART" id="SM01359">
    <property type="entry name" value="A2M_N_2"/>
    <property type="match status" value="1"/>
</dbReference>
<dbReference type="SUPFAM" id="SSF52540">
    <property type="entry name" value="P-loop containing nucleoside triphosphate hydrolases"/>
    <property type="match status" value="1"/>
</dbReference>
<keyword evidence="5" id="KW-0732">Signal</keyword>
<comment type="caution">
    <text evidence="9">The sequence shown here is derived from an EMBL/GenBank/DDBJ whole genome shotgun (WGS) entry which is preliminary data.</text>
</comment>
<dbReference type="SMART" id="SM01419">
    <property type="entry name" value="Thiol-ester_cl"/>
    <property type="match status" value="1"/>
</dbReference>
<dbReference type="InterPro" id="IPR002172">
    <property type="entry name" value="LDrepeatLR_classA_rpt"/>
</dbReference>
<dbReference type="SUPFAM" id="SSF57424">
    <property type="entry name" value="LDL receptor-like module"/>
    <property type="match status" value="1"/>
</dbReference>
<dbReference type="PROSITE" id="PS50068">
    <property type="entry name" value="LDLRA_2"/>
    <property type="match status" value="1"/>
</dbReference>
<feature type="signal peptide" evidence="5">
    <location>
        <begin position="1"/>
        <end position="20"/>
    </location>
</feature>
<reference evidence="10" key="1">
    <citation type="submission" date="2023-01" db="EMBL/GenBank/DDBJ databases">
        <title>Key to firefly adult light organ development and bioluminescence: homeobox transcription factors regulate luciferase expression and transportation to peroxisome.</title>
        <authorList>
            <person name="Fu X."/>
        </authorList>
    </citation>
    <scope>NUCLEOTIDE SEQUENCE [LARGE SCALE GENOMIC DNA]</scope>
</reference>
<dbReference type="Gene3D" id="3.40.50.300">
    <property type="entry name" value="P-loop containing nucleotide triphosphate hydrolases"/>
    <property type="match status" value="2"/>
</dbReference>
<feature type="disulfide bond" evidence="2">
    <location>
        <begin position="871"/>
        <end position="889"/>
    </location>
</feature>
<dbReference type="Gene3D" id="4.10.400.10">
    <property type="entry name" value="Low-density Lipoprotein Receptor"/>
    <property type="match status" value="1"/>
</dbReference>
<dbReference type="InterPro" id="IPR008930">
    <property type="entry name" value="Terpenoid_cyclase/PrenylTrfase"/>
</dbReference>
<dbReference type="InterPro" id="IPR003395">
    <property type="entry name" value="RecF/RecN/SMC_N"/>
</dbReference>
<comment type="caution">
    <text evidence="2">Lacks conserved residue(s) required for the propagation of feature annotation.</text>
</comment>
<dbReference type="GO" id="GO:0004866">
    <property type="term" value="F:endopeptidase inhibitor activity"/>
    <property type="evidence" value="ECO:0007669"/>
    <property type="project" value="InterPro"/>
</dbReference>
<feature type="compositionally biased region" description="Low complexity" evidence="4">
    <location>
        <begin position="46"/>
        <end position="72"/>
    </location>
</feature>
<dbReference type="Gene3D" id="2.60.40.690">
    <property type="entry name" value="Alpha-macroglobulin, receptor-binding domain"/>
    <property type="match status" value="1"/>
</dbReference>
<accession>A0AAN7SSH1</accession>
<evidence type="ECO:0000259" key="7">
    <source>
        <dbReference type="SMART" id="SM01360"/>
    </source>
</evidence>
<dbReference type="Gene3D" id="2.20.130.20">
    <property type="match status" value="1"/>
</dbReference>
<dbReference type="Pfam" id="PF07678">
    <property type="entry name" value="TED_complement"/>
    <property type="match status" value="1"/>
</dbReference>
<dbReference type="GO" id="GO:0005615">
    <property type="term" value="C:extracellular space"/>
    <property type="evidence" value="ECO:0007669"/>
    <property type="project" value="InterPro"/>
</dbReference>
<feature type="coiled-coil region" evidence="3">
    <location>
        <begin position="2160"/>
        <end position="2222"/>
    </location>
</feature>
<feature type="domain" description="Alpha-2-macroglobulin bait region" evidence="6">
    <location>
        <begin position="652"/>
        <end position="786"/>
    </location>
</feature>
<dbReference type="Pfam" id="PF17791">
    <property type="entry name" value="MG3"/>
    <property type="match status" value="1"/>
</dbReference>
<evidence type="ECO:0000313" key="9">
    <source>
        <dbReference type="EMBL" id="KAK4884325.1"/>
    </source>
</evidence>
<keyword evidence="10" id="KW-1185">Reference proteome</keyword>
<dbReference type="InterPro" id="IPR009048">
    <property type="entry name" value="A-macroglobulin_rcpt-bd"/>
</dbReference>
<dbReference type="PANTHER" id="PTHR11412">
    <property type="entry name" value="MACROGLOBULIN / COMPLEMENT"/>
    <property type="match status" value="1"/>
</dbReference>
<dbReference type="EMBL" id="JARPUR010000001">
    <property type="protein sequence ID" value="KAK4884325.1"/>
    <property type="molecule type" value="Genomic_DNA"/>
</dbReference>
<evidence type="ECO:0000256" key="1">
    <source>
        <dbReference type="ARBA" id="ARBA00023157"/>
    </source>
</evidence>
<dbReference type="InterPro" id="IPR011626">
    <property type="entry name" value="Alpha-macroglobulin_TED"/>
</dbReference>
<dbReference type="InterPro" id="IPR001599">
    <property type="entry name" value="Macroglobln_a2"/>
</dbReference>
<feature type="chain" id="PRO_5043027697" evidence="5">
    <location>
        <begin position="21"/>
        <end position="2853"/>
    </location>
</feature>
<dbReference type="SMART" id="SM01360">
    <property type="entry name" value="A2M"/>
    <property type="match status" value="1"/>
</dbReference>
<keyword evidence="3" id="KW-0175">Coiled coil</keyword>
<dbReference type="Pfam" id="PF02463">
    <property type="entry name" value="SMC_N"/>
    <property type="match status" value="1"/>
</dbReference>
<dbReference type="InterPro" id="IPR047565">
    <property type="entry name" value="Alpha-macroglob_thiol-ester_cl"/>
</dbReference>
<dbReference type="InterPro" id="IPR041555">
    <property type="entry name" value="MG3"/>
</dbReference>
<evidence type="ECO:0000313" key="10">
    <source>
        <dbReference type="Proteomes" id="UP001353858"/>
    </source>
</evidence>
<gene>
    <name evidence="9" type="ORF">RN001_000596</name>
</gene>
<proteinExistence type="predicted"/>
<dbReference type="InterPro" id="IPR011625">
    <property type="entry name" value="A2M_N_BRD"/>
</dbReference>
<dbReference type="Pfam" id="PF00207">
    <property type="entry name" value="A2M"/>
    <property type="match status" value="1"/>
</dbReference>
<dbReference type="Gene3D" id="1.20.5.170">
    <property type="match status" value="1"/>
</dbReference>
<dbReference type="SUPFAM" id="SSF49410">
    <property type="entry name" value="Alpha-macroglobulin receptor domain"/>
    <property type="match status" value="1"/>
</dbReference>
<evidence type="ECO:0000259" key="6">
    <source>
        <dbReference type="SMART" id="SM01359"/>
    </source>
</evidence>
<dbReference type="Pfam" id="PF01835">
    <property type="entry name" value="MG2"/>
    <property type="match status" value="1"/>
</dbReference>
<dbReference type="Gene3D" id="2.60.40.1930">
    <property type="match status" value="2"/>
</dbReference>
<evidence type="ECO:0000256" key="3">
    <source>
        <dbReference type="SAM" id="Coils"/>
    </source>
</evidence>
<evidence type="ECO:0000259" key="8">
    <source>
        <dbReference type="SMART" id="SM01361"/>
    </source>
</evidence>
<feature type="coiled-coil region" evidence="3">
    <location>
        <begin position="1995"/>
        <end position="2096"/>
    </location>
</feature>
<dbReference type="SMART" id="SM00192">
    <property type="entry name" value="LDLa"/>
    <property type="match status" value="1"/>
</dbReference>
<feature type="domain" description="Alpha-2-macroglobulin" evidence="7">
    <location>
        <begin position="924"/>
        <end position="1015"/>
    </location>
</feature>
<feature type="region of interest" description="Disordered" evidence="4">
    <location>
        <begin position="44"/>
        <end position="72"/>
    </location>
</feature>
<dbReference type="InterPro" id="IPR027417">
    <property type="entry name" value="P-loop_NTPase"/>
</dbReference>
<feature type="compositionally biased region" description="Low complexity" evidence="4">
    <location>
        <begin position="399"/>
        <end position="420"/>
    </location>
</feature>
<feature type="region of interest" description="Disordered" evidence="4">
    <location>
        <begin position="378"/>
        <end position="426"/>
    </location>
</feature>
<dbReference type="Gene3D" id="1.50.10.20">
    <property type="match status" value="1"/>
</dbReference>
<dbReference type="Gene3D" id="6.20.50.160">
    <property type="match status" value="1"/>
</dbReference>
<keyword evidence="1 2" id="KW-1015">Disulfide bond</keyword>
<dbReference type="PANTHER" id="PTHR11412:SF172">
    <property type="entry name" value="LD23292P"/>
    <property type="match status" value="1"/>
</dbReference>
<name>A0AAN7SSH1_9COLE</name>
<evidence type="ECO:0000256" key="5">
    <source>
        <dbReference type="SAM" id="SignalP"/>
    </source>
</evidence>
<dbReference type="Gene3D" id="2.60.40.10">
    <property type="entry name" value="Immunoglobulins"/>
    <property type="match status" value="1"/>
</dbReference>
<evidence type="ECO:0000256" key="2">
    <source>
        <dbReference type="PROSITE-ProRule" id="PRU00124"/>
    </source>
</evidence>
<dbReference type="SMART" id="SM01361">
    <property type="entry name" value="A2M_recep"/>
    <property type="match status" value="1"/>
</dbReference>
<sequence>MRVQGETWPIIIVVISYVAAQDNFNTPIQNTPFNQYDVNIPRNDINNQFNPTTNNPYNPYAQQPQYGGNQYGQNDLYGQNNPYSPRPDWRDEFGYRRNPYEHTSVIKETTYFIVASRMVRPSQLYRVAVTVLKAKQHITIRASIQRNGVEVSSDHKNITVGVPETLLMRIPSTSAPGEYKLRVEGLYENTLGGAAFSNETELAFSQRSMTIFIQMDKPIYMQGEEVRFRTIPINTELRPFDDAVDVYMLDPNGHIMKRWLSRQSNLGTVSLAYQLSNQPVFGEWKVRIIAQNQIEESTFLVEEYYQTRFEVNVTMPAFFFTTDEYIHGTIMANYTSGAPVRGNLTLKASIRPIKQLQSPKFTRDRPFDLDQFNDHYRPYDPNHPYEVNPYEPYQRRDPNAPYDNNDRNYPYNNPQDPYHNPQDRNYQYSGLSGPYDRALEKYFNFDEEFPFWFKIPEHYYDPIPNLKFFQGVYHFKYPMNELLQVVPSLDGMEVRITATVGEHFLDEIIDGYSTARIYNSSLKLAFLGGSPQVFKPGMPISVYIVTSHHDGSELPKKKLQNGRLQISYHVEMRGGSGKDVPLRELPMSDTLGVWEFEVDVKTDLGLQGPRTFDEITEIASIKIQASFDDGYGERAVGELLLLAHHSPNNQHIKVSTSTLAPRVGEYIIMHIRSNYFVERFNYLIISKGIVLLTGDKDMMDNVYTMAVTLSAEMAPVATIVVWHTGKYGDVTADSLTFPVNGISRNKFSVLINNKKAKTGHKVEIAIYGEPGSYVGLSGVDRAFYTMQAGNELTYAKVLTKMASFDEQTNGTNKHTWISHEGNPDDLVYFPSSTFGIDANRTFEYVGLVVFSDTEVPRRLSFCNISQGWGECLNGECYRHSDKCNGVFDCRDGTDEAACNFDNGTDLALFRKYRFSRIQRQYDNVWLWKDVNIGPHGRYIFNLDVPARPAHWMVSAFSMSPSFGFGMLHQALEYVGVLPFFINVEMPTSCMQGEQVGARVSVFNYMTDPIEATVVLNGSPDYQFVHVEENGVVRAYNPRTSFGEHHFFIYIKAQDVAVVYIPIVPQRLGDIDVSIHAITLIGKDQVTKRLHVEADGLPQYRHQSVLLDLSNRAYAFQYMHVNVTETPILPYEYDRYYVFGSNKAHISVFGDVVTAIFPTMPMNATSMLNLPMDSAEQNMFSFAANMYTTLYMRYTQQRNRTLEREGFHHMNILYQRQLSFMQPDGSFSLFRSDWNQSHSSVWLTAYCARVFQEASFYEWENYIYIDPVVISKAVEWVLQHQTELGSFYETTWSPNRNYNASINWPNDNIQFRNISLTAHVLIMLETVKDLTSGLSSKVAIAQSKAIRWLERNLKLLEDLIDRDRRVEKDLESGKSIDYYEKQQRPFDIAIVAYALMKSKAPNAETAYSLLARCARIEGGLMYWGRERVPQPPSKIENQRPFLLPRLPYKFDSENIEATSYALLVYVARQEVFVDYIVRWLNTQRLTDYGWASTSDTAYALKALMEYTSAQRIRDISKLSVKVEATALPGKTQVMYVNENNRAQLQQIEIPNAWGTVKVQGEGTGYAVLQMHVQYNVDIAKFQTKPPVPAFDLWTRAEFYGKNHSHINYLSCQRWNNFNESERSGLTVLDITIPTGYIIQQQKLDAYILSRRVRNLQRARFFNRKVLFYFEYLDEQETCINLTVERWYPVANMSRYLPIRVYDYYAPERFNETIFDALTTYLLNICEVCGSSQCPYCHIYNLATTLPVPLFTLFVTTFVILIQRLLLHKYFLDKYKFLTSTEALTTDMHRKRKPLSQLTLDGLIQQKRKRSVDDNHNTSQDDIQKRAGTIVRIVMKNFMCHSHLEVSFKHNINYIIGRNGSGKSAIMTALVVGLGGKASITNRGNSIKGFIKAGKNSASVEVTLSNKGPITYRHEDYGNEITIVRNFTTAGSSSYKIKSSTGEVISTQTSEIHQICSNLNIQIDNPICLLNQDTSRNFLNTKDPHQKFLLFMRATRLEIIREEYKKMIANKKQAISKLKEKEVLHVELKNEMRILKKKLEDQKSIIPLQKKLGDLQQEAVWAEVRDAELEQNSQQNVVSKLREEQSVLEAEIENEALDYRGYGNSILELQQRVPELQHSVEEQNGPQTGLVRVLGELKETINQKQREKRIVVKDIALKTGNCKILEDEINKITTNFEQLEAEKAKRLDEMQEVEKKIKGVEGLLETSQNDLYQLRNAVSRLQDEERSLLGEIRQIDSQIANTNTRLNGFKENTNVMSLYGRDMPLLVEAIKKEKDKFVHMPRGPLGSYITLKNKTWAVAVEGFLSPALLRAFAVDNRNDNKLLMKIFEKVCRSGPKPMVITSKFFFNIHDVSSNLVRPVDGCISVFDAVEISDPVVTNCLIDQVNLESVLLIPDNPTAIKLMSNVHKVPRNCIQGITMNGDKYYPDPNYKTYASRYKNAQYLQVSMADMIQQLEQNLKNLSRQKETVSNQYESVKKDFLEQTQNAKASEIKVTKLDRALLHLKRNLSDLQNLDEPVVDNLTKMKDELRELTELIKQRNEALEKINVDVQELKRKIDLKEEKLEKLKVIVRGYEERIETLNAQIREKQGKLRNYEVNRRFATNRLLECKKRVKEADAFLNEKVKIVEKKTIIASRSGPRPGDLRDVRTIVKEFEENKRLLSQIESNMESAEVIKKKYHNCKEKNIQADEFMKNITEDIKLLQAVMEKCGGYYKRTECYFISITSSSFKHVLEYRQFQGSLQINMADQKVDLIVIPQHGSQGLTTTSNLSGGERSFSTVAFLYSLWQCIEVPFYFLDEFDVFMDKVNRNKVMEVLLLHAKKHSNLQFVFLTPQDVSTINDKEVAIHRLADPERGTAP</sequence>
<dbReference type="SUPFAM" id="SSF48239">
    <property type="entry name" value="Terpenoid cyclases/Protein prenyltransferases"/>
    <property type="match status" value="1"/>
</dbReference>
<feature type="coiled-coil region" evidence="3">
    <location>
        <begin position="2441"/>
        <end position="2601"/>
    </location>
</feature>
<dbReference type="InterPro" id="IPR036055">
    <property type="entry name" value="LDL_receptor-like_sf"/>
</dbReference>
<evidence type="ECO:0000256" key="4">
    <source>
        <dbReference type="SAM" id="MobiDB-lite"/>
    </source>
</evidence>
<dbReference type="CDD" id="cd00112">
    <property type="entry name" value="LDLa"/>
    <property type="match status" value="1"/>
</dbReference>
<dbReference type="Gene3D" id="2.60.40.1940">
    <property type="match status" value="1"/>
</dbReference>
<feature type="disulfide bond" evidence="2">
    <location>
        <begin position="883"/>
        <end position="898"/>
    </location>
</feature>
<dbReference type="Pfam" id="PF07677">
    <property type="entry name" value="A2M_recep"/>
    <property type="match status" value="1"/>
</dbReference>
<dbReference type="InterPro" id="IPR013783">
    <property type="entry name" value="Ig-like_fold"/>
</dbReference>